<dbReference type="Proteomes" id="UP001201980">
    <property type="component" value="Unassembled WGS sequence"/>
</dbReference>
<feature type="compositionally biased region" description="Polar residues" evidence="1">
    <location>
        <begin position="42"/>
        <end position="59"/>
    </location>
</feature>
<sequence length="207" mass="22911">MFHTDGTTASHASQQDPFTPTNTDTDTDTGINIDIFADTNPEGATNTDTCTQNPFTESSTTDTDWDRDTPTQIIPTYTDATPKSSRPHTIAQSESQSQSQPQSQANIKPSPRPTISPHIIPPAHIHQVKLERIQDEWNFLDLGPGPNFQLTVTLAHTILPSPTVSESITTSFAEFKKRKIMETASLRCWELKDLVADVVVQILAWPE</sequence>
<feature type="compositionally biased region" description="Low complexity" evidence="1">
    <location>
        <begin position="92"/>
        <end position="104"/>
    </location>
</feature>
<feature type="compositionally biased region" description="Polar residues" evidence="1">
    <location>
        <begin position="72"/>
        <end position="84"/>
    </location>
</feature>
<accession>A0AAD5RH87</accession>
<feature type="compositionally biased region" description="Polar residues" evidence="1">
    <location>
        <begin position="1"/>
        <end position="15"/>
    </location>
</feature>
<gene>
    <name evidence="2" type="ORF">MKZ38_008807</name>
</gene>
<reference evidence="2" key="1">
    <citation type="submission" date="2022-07" db="EMBL/GenBank/DDBJ databases">
        <title>Draft genome sequence of Zalerion maritima ATCC 34329, a (micro)plastics degrading marine fungus.</title>
        <authorList>
            <person name="Paco A."/>
            <person name="Goncalves M.F.M."/>
            <person name="Rocha-Santos T.A.P."/>
            <person name="Alves A."/>
        </authorList>
    </citation>
    <scope>NUCLEOTIDE SEQUENCE</scope>
    <source>
        <strain evidence="2">ATCC 34329</strain>
    </source>
</reference>
<feature type="region of interest" description="Disordered" evidence="1">
    <location>
        <begin position="1"/>
        <end position="118"/>
    </location>
</feature>
<comment type="caution">
    <text evidence="2">The sequence shown here is derived from an EMBL/GenBank/DDBJ whole genome shotgun (WGS) entry which is preliminary data.</text>
</comment>
<evidence type="ECO:0000313" key="3">
    <source>
        <dbReference type="Proteomes" id="UP001201980"/>
    </source>
</evidence>
<evidence type="ECO:0000313" key="2">
    <source>
        <dbReference type="EMBL" id="KAJ2893291.1"/>
    </source>
</evidence>
<feature type="compositionally biased region" description="Low complexity" evidence="1">
    <location>
        <begin position="16"/>
        <end position="36"/>
    </location>
</feature>
<protein>
    <submittedName>
        <fullName evidence="2">Uncharacterized protein</fullName>
    </submittedName>
</protein>
<proteinExistence type="predicted"/>
<keyword evidence="3" id="KW-1185">Reference proteome</keyword>
<name>A0AAD5RH87_9PEZI</name>
<evidence type="ECO:0000256" key="1">
    <source>
        <dbReference type="SAM" id="MobiDB-lite"/>
    </source>
</evidence>
<dbReference type="EMBL" id="JAKWBI020000627">
    <property type="protein sequence ID" value="KAJ2893291.1"/>
    <property type="molecule type" value="Genomic_DNA"/>
</dbReference>
<organism evidence="2 3">
    <name type="scientific">Zalerion maritima</name>
    <dbReference type="NCBI Taxonomy" id="339359"/>
    <lineage>
        <taxon>Eukaryota</taxon>
        <taxon>Fungi</taxon>
        <taxon>Dikarya</taxon>
        <taxon>Ascomycota</taxon>
        <taxon>Pezizomycotina</taxon>
        <taxon>Sordariomycetes</taxon>
        <taxon>Lulworthiomycetidae</taxon>
        <taxon>Lulworthiales</taxon>
        <taxon>Lulworthiaceae</taxon>
        <taxon>Zalerion</taxon>
    </lineage>
</organism>
<dbReference type="AlphaFoldDB" id="A0AAD5RH87"/>